<dbReference type="EMBL" id="BFEA01000008">
    <property type="protein sequence ID" value="GBG60003.1"/>
    <property type="molecule type" value="Genomic_DNA"/>
</dbReference>
<feature type="region of interest" description="Disordered" evidence="1">
    <location>
        <begin position="493"/>
        <end position="527"/>
    </location>
</feature>
<feature type="compositionally biased region" description="Basic residues" evidence="1">
    <location>
        <begin position="511"/>
        <end position="522"/>
    </location>
</feature>
<evidence type="ECO:0000256" key="1">
    <source>
        <dbReference type="SAM" id="MobiDB-lite"/>
    </source>
</evidence>
<feature type="region of interest" description="Disordered" evidence="1">
    <location>
        <begin position="620"/>
        <end position="662"/>
    </location>
</feature>
<sequence length="770" mass="88088">MDDLIDVFTPVVQLVRMLDQGGLVISCILQWVTQLAEEIQKLELARPRLVGILQDCYTRACHLSEPAHAAAHLLNLKTLRRNFIYFQSPDRSDQQKKVDEMTLVYIYTQMDFNRRGERYRLLCAIATRLIYTWVCASPAERNSALHERIHEKRRNRLDFTKLTDMVEMCANKKLLACRQRRRGLVLSRGDLEEVLDDVPEPRRSGTLPPGSLTDEEIRREVRKMQCASMVRHPSLVETVFGRREAHIELYDKEIEYEPPTDPQTADEMEFEVWTAPEDLEQGGIDTPEAGEDSDGESDHGADSEMRSRDRQSLCEPARLSPPLTRGRTLTLEQDTTRASEMGCTVEEVIAARLAAECTHGGPADAANGGELRVEGHEVDRVDGKEEDMRVTYVAMATRDSPLLMKGTGPTRVIEPGGVSWGAGSVVAGTRWHVQGRSPRRYDAGRHHQSSQLDPAVRAQIAEQGKSVAVMKEKIDADRARKEEKIMRKQAKEEAKRLEEETKRLEEEERRRRERKAQRKKEKIRKEAEFRAEMRKDMSTQLAIQMSEMQKRYFRSWQPAGGTPIGELSAKTRKLCLSEKRKHGPEPVFEDSPPMEQHRKWTPERGIMKLVQLTARMTRARTKKNAGLSPISPKKRTPVKTPLSRKKTRTSAKKLSPGMQPIPTTKGALTRLRYLNAELKRLKDFDATELQRICKEEGIHYDKKVDAIFEILEHRTELALGKEETQEADVIQIIGSEVVEDKPRRKRRETTKSFDYLGVVVNLQVFGQFTL</sequence>
<dbReference type="AlphaFoldDB" id="A0A388JQG6"/>
<dbReference type="Gramene" id="GBG60003">
    <property type="protein sequence ID" value="GBG60003"/>
    <property type="gene ID" value="CBR_g333"/>
</dbReference>
<keyword evidence="3" id="KW-1185">Reference proteome</keyword>
<proteinExistence type="predicted"/>
<comment type="caution">
    <text evidence="2">The sequence shown here is derived from an EMBL/GenBank/DDBJ whole genome shotgun (WGS) entry which is preliminary data.</text>
</comment>
<feature type="compositionally biased region" description="Basic and acidic residues" evidence="1">
    <location>
        <begin position="296"/>
        <end position="312"/>
    </location>
</feature>
<evidence type="ECO:0000313" key="2">
    <source>
        <dbReference type="EMBL" id="GBG60003.1"/>
    </source>
</evidence>
<dbReference type="Proteomes" id="UP000265515">
    <property type="component" value="Unassembled WGS sequence"/>
</dbReference>
<feature type="compositionally biased region" description="Basic residues" evidence="1">
    <location>
        <begin position="632"/>
        <end position="651"/>
    </location>
</feature>
<evidence type="ECO:0000313" key="3">
    <source>
        <dbReference type="Proteomes" id="UP000265515"/>
    </source>
</evidence>
<name>A0A388JQG6_CHABU</name>
<reference evidence="2 3" key="1">
    <citation type="journal article" date="2018" name="Cell">
        <title>The Chara Genome: Secondary Complexity and Implications for Plant Terrestrialization.</title>
        <authorList>
            <person name="Nishiyama T."/>
            <person name="Sakayama H."/>
            <person name="Vries J.D."/>
            <person name="Buschmann H."/>
            <person name="Saint-Marcoux D."/>
            <person name="Ullrich K.K."/>
            <person name="Haas F.B."/>
            <person name="Vanderstraeten L."/>
            <person name="Becker D."/>
            <person name="Lang D."/>
            <person name="Vosolsobe S."/>
            <person name="Rombauts S."/>
            <person name="Wilhelmsson P.K.I."/>
            <person name="Janitza P."/>
            <person name="Kern R."/>
            <person name="Heyl A."/>
            <person name="Rumpler F."/>
            <person name="Villalobos L.I.A.C."/>
            <person name="Clay J.M."/>
            <person name="Skokan R."/>
            <person name="Toyoda A."/>
            <person name="Suzuki Y."/>
            <person name="Kagoshima H."/>
            <person name="Schijlen E."/>
            <person name="Tajeshwar N."/>
            <person name="Catarino B."/>
            <person name="Hetherington A.J."/>
            <person name="Saltykova A."/>
            <person name="Bonnot C."/>
            <person name="Breuninger H."/>
            <person name="Symeonidi A."/>
            <person name="Radhakrishnan G.V."/>
            <person name="Van Nieuwerburgh F."/>
            <person name="Deforce D."/>
            <person name="Chang C."/>
            <person name="Karol K.G."/>
            <person name="Hedrich R."/>
            <person name="Ulvskov P."/>
            <person name="Glockner G."/>
            <person name="Delwiche C.F."/>
            <person name="Petrasek J."/>
            <person name="Van de Peer Y."/>
            <person name="Friml J."/>
            <person name="Beilby M."/>
            <person name="Dolan L."/>
            <person name="Kohara Y."/>
            <person name="Sugano S."/>
            <person name="Fujiyama A."/>
            <person name="Delaux P.-M."/>
            <person name="Quint M."/>
            <person name="TheiBen G."/>
            <person name="Hagemann M."/>
            <person name="Harholt J."/>
            <person name="Dunand C."/>
            <person name="Zachgo S."/>
            <person name="Langdale J."/>
            <person name="Maumus F."/>
            <person name="Straeten D.V.D."/>
            <person name="Gould S.B."/>
            <person name="Rensing S.A."/>
        </authorList>
    </citation>
    <scope>NUCLEOTIDE SEQUENCE [LARGE SCALE GENOMIC DNA]</scope>
    <source>
        <strain evidence="2 3">S276</strain>
    </source>
</reference>
<accession>A0A388JQG6</accession>
<protein>
    <submittedName>
        <fullName evidence="2">Uncharacterized protein</fullName>
    </submittedName>
</protein>
<organism evidence="2 3">
    <name type="scientific">Chara braunii</name>
    <name type="common">Braun's stonewort</name>
    <dbReference type="NCBI Taxonomy" id="69332"/>
    <lineage>
        <taxon>Eukaryota</taxon>
        <taxon>Viridiplantae</taxon>
        <taxon>Streptophyta</taxon>
        <taxon>Charophyceae</taxon>
        <taxon>Charales</taxon>
        <taxon>Characeae</taxon>
        <taxon>Chara</taxon>
    </lineage>
</organism>
<gene>
    <name evidence="2" type="ORF">CBR_g333</name>
</gene>
<feature type="region of interest" description="Disordered" evidence="1">
    <location>
        <begin position="280"/>
        <end position="335"/>
    </location>
</feature>
<feature type="compositionally biased region" description="Basic and acidic residues" evidence="1">
    <location>
        <begin position="493"/>
        <end position="510"/>
    </location>
</feature>